<evidence type="ECO:0000256" key="2">
    <source>
        <dbReference type="ARBA" id="ARBA00022723"/>
    </source>
</evidence>
<dbReference type="Proteomes" id="UP001354971">
    <property type="component" value="Unassembled WGS sequence"/>
</dbReference>
<keyword evidence="2" id="KW-0479">Metal-binding</keyword>
<evidence type="ECO:0000256" key="6">
    <source>
        <dbReference type="ARBA" id="ARBA00023180"/>
    </source>
</evidence>
<dbReference type="PANTHER" id="PTHR33146">
    <property type="entry name" value="ENDONUCLEASE 4"/>
    <property type="match status" value="1"/>
</dbReference>
<comment type="caution">
    <text evidence="8">The sequence shown here is derived from an EMBL/GenBank/DDBJ whole genome shotgun (WGS) entry which is preliminary data.</text>
</comment>
<keyword evidence="3" id="KW-0255">Endonuclease</keyword>
<evidence type="ECO:0000256" key="5">
    <source>
        <dbReference type="ARBA" id="ARBA00023157"/>
    </source>
</evidence>
<dbReference type="RefSeq" id="WP_330199901.1">
    <property type="nucleotide sequence ID" value="NZ_JAZDRP010000010.1"/>
</dbReference>
<keyword evidence="6" id="KW-0325">Glycoprotein</keyword>
<evidence type="ECO:0000313" key="9">
    <source>
        <dbReference type="Proteomes" id="UP001354971"/>
    </source>
</evidence>
<protein>
    <submittedName>
        <fullName evidence="8">S1/P1 nuclease</fullName>
    </submittedName>
</protein>
<keyword evidence="7" id="KW-0732">Signal</keyword>
<dbReference type="SUPFAM" id="SSF48537">
    <property type="entry name" value="Phospholipase C/P1 nuclease"/>
    <property type="match status" value="1"/>
</dbReference>
<dbReference type="Gene3D" id="1.10.575.10">
    <property type="entry name" value="P1 Nuclease"/>
    <property type="match status" value="1"/>
</dbReference>
<keyword evidence="9" id="KW-1185">Reference proteome</keyword>
<sequence>MKKILTATAALVLAASPAFGWGKTGHRVTGAIAQQYLSDDARAAVEELLGVEDLAEASTWPDFMRSSSEEFWAAAGPYHYVTIPEGTQYDLSMAPEVGDAYTALQQFSAIVTNEDLPLDERQRALRFIVHIIGDLHQPLHVGDGTDRGGNDVTVVFFDTVTNLHLTWDDEMIDYDRLSYSELANWLSRRITPELADEWMVADPLVWISESAQIRPSLYPDDAELQYQYFFEHRDTMRTRMSQAGIRMAAYLNELFED</sequence>
<dbReference type="InterPro" id="IPR003154">
    <property type="entry name" value="S1/P1nuclease"/>
</dbReference>
<keyword evidence="5" id="KW-1015">Disulfide bond</keyword>
<evidence type="ECO:0000256" key="3">
    <source>
        <dbReference type="ARBA" id="ARBA00022759"/>
    </source>
</evidence>
<name>A0ABU7LTL7_9PROT</name>
<feature type="signal peptide" evidence="7">
    <location>
        <begin position="1"/>
        <end position="20"/>
    </location>
</feature>
<evidence type="ECO:0000256" key="7">
    <source>
        <dbReference type="SAM" id="SignalP"/>
    </source>
</evidence>
<reference evidence="8 9" key="1">
    <citation type="submission" date="2024-01" db="EMBL/GenBank/DDBJ databases">
        <title>Hyphobacterium bacterium isolated from marine sediment.</title>
        <authorList>
            <person name="Zhao S."/>
        </authorList>
    </citation>
    <scope>NUCLEOTIDE SEQUENCE [LARGE SCALE GENOMIC DNA]</scope>
    <source>
        <strain evidence="9">HN65</strain>
    </source>
</reference>
<dbReference type="EMBL" id="JAZDRP010000010">
    <property type="protein sequence ID" value="MEE2527239.1"/>
    <property type="molecule type" value="Genomic_DNA"/>
</dbReference>
<dbReference type="Pfam" id="PF02265">
    <property type="entry name" value="S1-P1_nuclease"/>
    <property type="match status" value="1"/>
</dbReference>
<accession>A0ABU7LTL7</accession>
<evidence type="ECO:0000313" key="8">
    <source>
        <dbReference type="EMBL" id="MEE2527239.1"/>
    </source>
</evidence>
<dbReference type="CDD" id="cd11010">
    <property type="entry name" value="S1-P1_nuclease"/>
    <property type="match status" value="1"/>
</dbReference>
<proteinExistence type="predicted"/>
<organism evidence="8 9">
    <name type="scientific">Hyphobacterium lacteum</name>
    <dbReference type="NCBI Taxonomy" id="3116575"/>
    <lineage>
        <taxon>Bacteria</taxon>
        <taxon>Pseudomonadati</taxon>
        <taxon>Pseudomonadota</taxon>
        <taxon>Alphaproteobacteria</taxon>
        <taxon>Maricaulales</taxon>
        <taxon>Maricaulaceae</taxon>
        <taxon>Hyphobacterium</taxon>
    </lineage>
</organism>
<dbReference type="InterPro" id="IPR008947">
    <property type="entry name" value="PLipase_C/P1_nuclease_dom_sf"/>
</dbReference>
<feature type="chain" id="PRO_5047102703" evidence="7">
    <location>
        <begin position="21"/>
        <end position="257"/>
    </location>
</feature>
<evidence type="ECO:0000256" key="1">
    <source>
        <dbReference type="ARBA" id="ARBA00022722"/>
    </source>
</evidence>
<keyword evidence="1" id="KW-0540">Nuclease</keyword>
<keyword evidence="4" id="KW-0378">Hydrolase</keyword>
<gene>
    <name evidence="8" type="ORF">V0U79_12775</name>
</gene>
<evidence type="ECO:0000256" key="4">
    <source>
        <dbReference type="ARBA" id="ARBA00022801"/>
    </source>
</evidence>
<dbReference type="PANTHER" id="PTHR33146:SF26">
    <property type="entry name" value="ENDONUCLEASE 4"/>
    <property type="match status" value="1"/>
</dbReference>